<protein>
    <recommendedName>
        <fullName evidence="4">Peptidase M10 metallopeptidase domain-containing protein</fullName>
    </recommendedName>
</protein>
<evidence type="ECO:0000313" key="2">
    <source>
        <dbReference type="EMBL" id="PZO86885.1"/>
    </source>
</evidence>
<feature type="signal peptide" evidence="1">
    <location>
        <begin position="1"/>
        <end position="25"/>
    </location>
</feature>
<feature type="chain" id="PRO_5015959462" description="Peptidase M10 metallopeptidase domain-containing protein" evidence="1">
    <location>
        <begin position="26"/>
        <end position="203"/>
    </location>
</feature>
<sequence>MKLLKLTTVGSAALLGLCSASSANALTINLINTGGVEVGTDAYFAFAVAAKYWESVITNDVTLNFRVGFTSAGFAPTTLGQTSSASGTKTQVAWRNALTADAASALDASVVANLPTMGATNVRLNNTVQKALGLYTGNASTVDATITFNSARAFDFDTRDGFDASNPASDFVSVAVHEMGHALGFTSAVGQNTTNNSTPSNTD</sequence>
<dbReference type="InterPro" id="IPR024079">
    <property type="entry name" value="MetalloPept_cat_dom_sf"/>
</dbReference>
<dbReference type="AlphaFoldDB" id="A0A2W5BUT6"/>
<dbReference type="EMBL" id="QFNN01000163">
    <property type="protein sequence ID" value="PZO86885.1"/>
    <property type="molecule type" value="Genomic_DNA"/>
</dbReference>
<accession>A0A2W5BUT6</accession>
<organism evidence="2 3">
    <name type="scientific">Sphingomonas sanxanigenens</name>
    <dbReference type="NCBI Taxonomy" id="397260"/>
    <lineage>
        <taxon>Bacteria</taxon>
        <taxon>Pseudomonadati</taxon>
        <taxon>Pseudomonadota</taxon>
        <taxon>Alphaproteobacteria</taxon>
        <taxon>Sphingomonadales</taxon>
        <taxon>Sphingomonadaceae</taxon>
        <taxon>Sphingomonas</taxon>
    </lineage>
</organism>
<dbReference type="Gene3D" id="3.40.390.10">
    <property type="entry name" value="Collagenase (Catalytic Domain)"/>
    <property type="match status" value="1"/>
</dbReference>
<dbReference type="SUPFAM" id="SSF55486">
    <property type="entry name" value="Metalloproteases ('zincins'), catalytic domain"/>
    <property type="match status" value="1"/>
</dbReference>
<dbReference type="Proteomes" id="UP000249066">
    <property type="component" value="Unassembled WGS sequence"/>
</dbReference>
<dbReference type="NCBIfam" id="NF038122">
    <property type="entry name" value="metallo_LGF"/>
    <property type="match status" value="1"/>
</dbReference>
<dbReference type="GO" id="GO:0008237">
    <property type="term" value="F:metallopeptidase activity"/>
    <property type="evidence" value="ECO:0007669"/>
    <property type="project" value="InterPro"/>
</dbReference>
<comment type="caution">
    <text evidence="2">The sequence shown here is derived from an EMBL/GenBank/DDBJ whole genome shotgun (WGS) entry which is preliminary data.</text>
</comment>
<name>A0A2W5BUT6_9SPHN</name>
<gene>
    <name evidence="2" type="ORF">DI623_15725</name>
</gene>
<evidence type="ECO:0000256" key="1">
    <source>
        <dbReference type="SAM" id="SignalP"/>
    </source>
</evidence>
<proteinExistence type="predicted"/>
<evidence type="ECO:0000313" key="3">
    <source>
        <dbReference type="Proteomes" id="UP000249066"/>
    </source>
</evidence>
<keyword evidence="1" id="KW-0732">Signal</keyword>
<evidence type="ECO:0008006" key="4">
    <source>
        <dbReference type="Google" id="ProtNLM"/>
    </source>
</evidence>
<feature type="non-terminal residue" evidence="2">
    <location>
        <position position="203"/>
    </location>
</feature>
<reference evidence="2 3" key="1">
    <citation type="submission" date="2017-08" db="EMBL/GenBank/DDBJ databases">
        <title>Infants hospitalized years apart are colonized by the same room-sourced microbial strains.</title>
        <authorList>
            <person name="Brooks B."/>
            <person name="Olm M.R."/>
            <person name="Firek B.A."/>
            <person name="Baker R."/>
            <person name="Thomas B.C."/>
            <person name="Morowitz M.J."/>
            <person name="Banfield J.F."/>
        </authorList>
    </citation>
    <scope>NUCLEOTIDE SEQUENCE [LARGE SCALE GENOMIC DNA]</scope>
    <source>
        <strain evidence="2">S2_018_000_R2_101</strain>
    </source>
</reference>